<proteinExistence type="predicted"/>
<gene>
    <name evidence="2" type="ORF">BHM03_00012321</name>
</gene>
<dbReference type="AlphaFoldDB" id="A0A445MDN8"/>
<organism evidence="2">
    <name type="scientific">Ensete ventricosum</name>
    <name type="common">Abyssinian banana</name>
    <name type="synonym">Musa ensete</name>
    <dbReference type="NCBI Taxonomy" id="4639"/>
    <lineage>
        <taxon>Eukaryota</taxon>
        <taxon>Viridiplantae</taxon>
        <taxon>Streptophyta</taxon>
        <taxon>Embryophyta</taxon>
        <taxon>Tracheophyta</taxon>
        <taxon>Spermatophyta</taxon>
        <taxon>Magnoliopsida</taxon>
        <taxon>Liliopsida</taxon>
        <taxon>Zingiberales</taxon>
        <taxon>Musaceae</taxon>
        <taxon>Ensete</taxon>
    </lineage>
</organism>
<feature type="region of interest" description="Disordered" evidence="1">
    <location>
        <begin position="26"/>
        <end position="45"/>
    </location>
</feature>
<evidence type="ECO:0000256" key="1">
    <source>
        <dbReference type="SAM" id="MobiDB-lite"/>
    </source>
</evidence>
<name>A0A445MDN8_ENSVE</name>
<dbReference type="EMBL" id="KV875660">
    <property type="protein sequence ID" value="RZR72308.1"/>
    <property type="molecule type" value="Genomic_DNA"/>
</dbReference>
<protein>
    <submittedName>
        <fullName evidence="2">Uncharacterized protein</fullName>
    </submittedName>
</protein>
<reference evidence="2" key="1">
    <citation type="journal article" date="2018" name="Data Brief">
        <title>Genome sequence data from 17 accessions of Ensete ventricosum, a staple food crop for millions in Ethiopia.</title>
        <authorList>
            <person name="Yemataw Z."/>
            <person name="Muzemil S."/>
            <person name="Ambachew D."/>
            <person name="Tripathi L."/>
            <person name="Tesfaye K."/>
            <person name="Chala A."/>
            <person name="Farbos A."/>
            <person name="O'Neill P."/>
            <person name="Moore K."/>
            <person name="Grant M."/>
            <person name="Studholme D.J."/>
        </authorList>
    </citation>
    <scope>NUCLEOTIDE SEQUENCE [LARGE SCALE GENOMIC DNA]</scope>
    <source>
        <tissue evidence="2">Leaf</tissue>
    </source>
</reference>
<dbReference type="Proteomes" id="UP000290560">
    <property type="component" value="Unassembled WGS sequence"/>
</dbReference>
<evidence type="ECO:0000313" key="2">
    <source>
        <dbReference type="EMBL" id="RZR72308.1"/>
    </source>
</evidence>
<feature type="compositionally biased region" description="Low complexity" evidence="1">
    <location>
        <begin position="28"/>
        <end position="39"/>
    </location>
</feature>
<accession>A0A445MDN8</accession>
<sequence>MTTRSVPAYTSLCVDHSKLRDRDTWRFPAAPGAPASTPSRLRVSAERPAREIAIPTGRTPRDPRATALSANRKVSFLSHRPAQLFMGHIGSRETPQLLLSLRFGWNCRPSDMGRRRNVGLWKRARRVMQKTSFYQVSFHPHSLDLLTSSTISPKAVNFYVPLVRSCNFDMGLGVVLGLPLLPVSLSDPGYPWLLKLAGVAQLSLEKVGLVEFRRSNSFVLEILLA</sequence>